<sequence>MDITWSKGINRRIKPSHVRKLQEVFMKGGLERSAPETICSSYAALRISAKPSRLGKTTRIAVTKASGNTYYSDVNPKSKNKPLLLKHLQAALANLSVYRDSTAYAENTAAQLQQHMLNLTIYNADAFQGQEVQTLTTENVTFINMADYSARFSHIS</sequence>
<accession>A0AAD9Y1X3</accession>
<reference evidence="1" key="1">
    <citation type="submission" date="2023-02" db="EMBL/GenBank/DDBJ databases">
        <title>Colletotrichum kahawae CIFC_Que2 genome sequencing and assembly.</title>
        <authorList>
            <person name="Baroncelli R."/>
        </authorList>
    </citation>
    <scope>NUCLEOTIDE SEQUENCE</scope>
    <source>
        <strain evidence="1">CIFC_Que2</strain>
    </source>
</reference>
<proteinExistence type="predicted"/>
<keyword evidence="2" id="KW-1185">Reference proteome</keyword>
<name>A0AAD9Y1X3_COLKA</name>
<dbReference type="AlphaFoldDB" id="A0AAD9Y1X3"/>
<protein>
    <submittedName>
        <fullName evidence="1">Uncharacterized protein</fullName>
    </submittedName>
</protein>
<gene>
    <name evidence="1" type="ORF">CKAH01_19050</name>
</gene>
<dbReference type="Proteomes" id="UP001281614">
    <property type="component" value="Unassembled WGS sequence"/>
</dbReference>
<organism evidence="1 2">
    <name type="scientific">Colletotrichum kahawae</name>
    <name type="common">Coffee berry disease fungus</name>
    <dbReference type="NCBI Taxonomy" id="34407"/>
    <lineage>
        <taxon>Eukaryota</taxon>
        <taxon>Fungi</taxon>
        <taxon>Dikarya</taxon>
        <taxon>Ascomycota</taxon>
        <taxon>Pezizomycotina</taxon>
        <taxon>Sordariomycetes</taxon>
        <taxon>Hypocreomycetidae</taxon>
        <taxon>Glomerellales</taxon>
        <taxon>Glomerellaceae</taxon>
        <taxon>Colletotrichum</taxon>
        <taxon>Colletotrichum gloeosporioides species complex</taxon>
    </lineage>
</organism>
<comment type="caution">
    <text evidence="1">The sequence shown here is derived from an EMBL/GenBank/DDBJ whole genome shotgun (WGS) entry which is preliminary data.</text>
</comment>
<dbReference type="EMBL" id="VYYT01000560">
    <property type="protein sequence ID" value="KAK2731779.1"/>
    <property type="molecule type" value="Genomic_DNA"/>
</dbReference>
<evidence type="ECO:0000313" key="2">
    <source>
        <dbReference type="Proteomes" id="UP001281614"/>
    </source>
</evidence>
<evidence type="ECO:0000313" key="1">
    <source>
        <dbReference type="EMBL" id="KAK2731779.1"/>
    </source>
</evidence>